<dbReference type="GO" id="GO:0008270">
    <property type="term" value="F:zinc ion binding"/>
    <property type="evidence" value="ECO:0007669"/>
    <property type="project" value="UniProtKB-KW"/>
</dbReference>
<evidence type="ECO:0000313" key="6">
    <source>
        <dbReference type="Proteomes" id="UP000298030"/>
    </source>
</evidence>
<evidence type="ECO:0000256" key="3">
    <source>
        <dbReference type="SAM" id="MobiDB-lite"/>
    </source>
</evidence>
<gene>
    <name evidence="5" type="ORF">FA13DRAFT_1920627</name>
</gene>
<keyword evidence="6" id="KW-1185">Reference proteome</keyword>
<keyword evidence="1" id="KW-0507">mRNA processing</keyword>
<feature type="compositionally biased region" description="Basic and acidic residues" evidence="3">
    <location>
        <begin position="554"/>
        <end position="565"/>
    </location>
</feature>
<dbReference type="OrthoDB" id="2895259at2759"/>
<organism evidence="5 6">
    <name type="scientific">Coprinellus micaceus</name>
    <name type="common">Glistening ink-cap mushroom</name>
    <name type="synonym">Coprinus micaceus</name>
    <dbReference type="NCBI Taxonomy" id="71717"/>
    <lineage>
        <taxon>Eukaryota</taxon>
        <taxon>Fungi</taxon>
        <taxon>Dikarya</taxon>
        <taxon>Basidiomycota</taxon>
        <taxon>Agaricomycotina</taxon>
        <taxon>Agaricomycetes</taxon>
        <taxon>Agaricomycetidae</taxon>
        <taxon>Agaricales</taxon>
        <taxon>Agaricineae</taxon>
        <taxon>Psathyrellaceae</taxon>
        <taxon>Coprinellus</taxon>
    </lineage>
</organism>
<dbReference type="STRING" id="71717.A0A4Y7SKN9"/>
<evidence type="ECO:0000313" key="5">
    <source>
        <dbReference type="EMBL" id="TEB22406.1"/>
    </source>
</evidence>
<name>A0A4Y7SKN9_COPMI</name>
<accession>A0A4Y7SKN9</accession>
<evidence type="ECO:0000259" key="4">
    <source>
        <dbReference type="PROSITE" id="PS50158"/>
    </source>
</evidence>
<feature type="compositionally biased region" description="Low complexity" evidence="3">
    <location>
        <begin position="540"/>
        <end position="552"/>
    </location>
</feature>
<feature type="region of interest" description="Disordered" evidence="3">
    <location>
        <begin position="504"/>
        <end position="565"/>
    </location>
</feature>
<feature type="domain" description="CCHC-type" evidence="4">
    <location>
        <begin position="574"/>
        <end position="588"/>
    </location>
</feature>
<dbReference type="GO" id="GO:0003676">
    <property type="term" value="F:nucleic acid binding"/>
    <property type="evidence" value="ECO:0007669"/>
    <property type="project" value="InterPro"/>
</dbReference>
<evidence type="ECO:0000256" key="1">
    <source>
        <dbReference type="ARBA" id="ARBA00022664"/>
    </source>
</evidence>
<proteinExistence type="predicted"/>
<dbReference type="Proteomes" id="UP000298030">
    <property type="component" value="Unassembled WGS sequence"/>
</dbReference>
<dbReference type="GO" id="GO:0006397">
    <property type="term" value="P:mRNA processing"/>
    <property type="evidence" value="ECO:0007669"/>
    <property type="project" value="UniProtKB-KW"/>
</dbReference>
<dbReference type="Gene3D" id="4.10.60.10">
    <property type="entry name" value="Zinc finger, CCHC-type"/>
    <property type="match status" value="1"/>
</dbReference>
<reference evidence="5 6" key="1">
    <citation type="journal article" date="2019" name="Nat. Ecol. Evol.">
        <title>Megaphylogeny resolves global patterns of mushroom evolution.</title>
        <authorList>
            <person name="Varga T."/>
            <person name="Krizsan K."/>
            <person name="Foldi C."/>
            <person name="Dima B."/>
            <person name="Sanchez-Garcia M."/>
            <person name="Sanchez-Ramirez S."/>
            <person name="Szollosi G.J."/>
            <person name="Szarkandi J.G."/>
            <person name="Papp V."/>
            <person name="Albert L."/>
            <person name="Andreopoulos W."/>
            <person name="Angelini C."/>
            <person name="Antonin V."/>
            <person name="Barry K.W."/>
            <person name="Bougher N.L."/>
            <person name="Buchanan P."/>
            <person name="Buyck B."/>
            <person name="Bense V."/>
            <person name="Catcheside P."/>
            <person name="Chovatia M."/>
            <person name="Cooper J."/>
            <person name="Damon W."/>
            <person name="Desjardin D."/>
            <person name="Finy P."/>
            <person name="Geml J."/>
            <person name="Haridas S."/>
            <person name="Hughes K."/>
            <person name="Justo A."/>
            <person name="Karasinski D."/>
            <person name="Kautmanova I."/>
            <person name="Kiss B."/>
            <person name="Kocsube S."/>
            <person name="Kotiranta H."/>
            <person name="LaButti K.M."/>
            <person name="Lechner B.E."/>
            <person name="Liimatainen K."/>
            <person name="Lipzen A."/>
            <person name="Lukacs Z."/>
            <person name="Mihaltcheva S."/>
            <person name="Morgado L.N."/>
            <person name="Niskanen T."/>
            <person name="Noordeloos M.E."/>
            <person name="Ohm R.A."/>
            <person name="Ortiz-Santana B."/>
            <person name="Ovrebo C."/>
            <person name="Racz N."/>
            <person name="Riley R."/>
            <person name="Savchenko A."/>
            <person name="Shiryaev A."/>
            <person name="Soop K."/>
            <person name="Spirin V."/>
            <person name="Szebenyi C."/>
            <person name="Tomsovsky M."/>
            <person name="Tulloss R.E."/>
            <person name="Uehling J."/>
            <person name="Grigoriev I.V."/>
            <person name="Vagvolgyi C."/>
            <person name="Papp T."/>
            <person name="Martin F.M."/>
            <person name="Miettinen O."/>
            <person name="Hibbett D.S."/>
            <person name="Nagy L.G."/>
        </authorList>
    </citation>
    <scope>NUCLEOTIDE SEQUENCE [LARGE SCALE GENOMIC DNA]</scope>
    <source>
        <strain evidence="5 6">FP101781</strain>
    </source>
</reference>
<dbReference type="InterPro" id="IPR001878">
    <property type="entry name" value="Znf_CCHC"/>
</dbReference>
<dbReference type="InterPro" id="IPR036875">
    <property type="entry name" value="Znf_CCHC_sf"/>
</dbReference>
<dbReference type="AlphaFoldDB" id="A0A4Y7SKN9"/>
<sequence length="626" mass="68936">MTYDPASTVIRNMYHLDDTNPPTVPSQHSGFQVNPAQIAIPGTPAIIDPSWTDPPIHAPNPIIPLATQNLRRSLSAQPSIISYGVRSLFQSPVHGTPDHRPMQNTDDGAPLGLPTAVSQVVHYHPHGSENVELHPVPHSLTSAPLAPSPLAPRPEWHQQAPNAYSGPPGWAYSGAPTWNGYPSAAPPHGTSWQHPPTSTTAPVQPWVYGYGNWHQSGTPQNAAPYPTHSGAIPAQFLPQGSGMAPIHTPAPLPATIANMNDPTVLDQLLRRIAVLENPSRLSTLPRPPQLDDYSRMMHRLNILEEENLTIRHALANQRNLSPTTPRTKPPKIEDPEIFDGSGDRLETFLTQLSLVWCSDPDLWKDHNARIRFALSRMRKGTAAAWVETIMPSYLNGSLSWDSWDAFVTKLESKFPGSKQEGQGNPPAEDFFIAFENEAVHTGLNDAGLLLFAREALPNGLRERISLKHGLLSLDTYEKFRDAAIDIDRDYRLNLTINRKVKAQNDPISYDPSRPTNKFPGNGSTSNAPWRRPRDGVPSANTPTTSNTNTSSTREASKGKPPIPDEAKRLASLGCYNCHQQGHKADKCPLPRRQTSHIIREIISDLPDEDIDLPCNDTPEDFSDDSE</sequence>
<dbReference type="PROSITE" id="PS50158">
    <property type="entry name" value="ZF_CCHC"/>
    <property type="match status" value="1"/>
</dbReference>
<keyword evidence="2" id="KW-0862">Zinc</keyword>
<evidence type="ECO:0000256" key="2">
    <source>
        <dbReference type="PROSITE-ProRule" id="PRU00047"/>
    </source>
</evidence>
<feature type="region of interest" description="Disordered" evidence="3">
    <location>
        <begin position="605"/>
        <end position="626"/>
    </location>
</feature>
<keyword evidence="2" id="KW-0479">Metal-binding</keyword>
<comment type="caution">
    <text evidence="5">The sequence shown here is derived from an EMBL/GenBank/DDBJ whole genome shotgun (WGS) entry which is preliminary data.</text>
</comment>
<protein>
    <recommendedName>
        <fullName evidence="4">CCHC-type domain-containing protein</fullName>
    </recommendedName>
</protein>
<dbReference type="SUPFAM" id="SSF57756">
    <property type="entry name" value="Retrovirus zinc finger-like domains"/>
    <property type="match status" value="1"/>
</dbReference>
<keyword evidence="2" id="KW-0863">Zinc-finger</keyword>
<dbReference type="EMBL" id="QPFP01000092">
    <property type="protein sequence ID" value="TEB22406.1"/>
    <property type="molecule type" value="Genomic_DNA"/>
</dbReference>